<dbReference type="GO" id="GO:0004016">
    <property type="term" value="F:adenylate cyclase activity"/>
    <property type="evidence" value="ECO:0007669"/>
    <property type="project" value="TreeGrafter"/>
</dbReference>
<dbReference type="OrthoDB" id="8482304at2"/>
<dbReference type="SUPFAM" id="SSF52540">
    <property type="entry name" value="P-loop containing nucleoside triphosphate hydrolases"/>
    <property type="match status" value="1"/>
</dbReference>
<dbReference type="GO" id="GO:0006355">
    <property type="term" value="P:regulation of DNA-templated transcription"/>
    <property type="evidence" value="ECO:0007669"/>
    <property type="project" value="InterPro"/>
</dbReference>
<dbReference type="Proteomes" id="UP000325211">
    <property type="component" value="Chromosome"/>
</dbReference>
<dbReference type="EMBL" id="CP029190">
    <property type="protein sequence ID" value="QES51113.1"/>
    <property type="molecule type" value="Genomic_DNA"/>
</dbReference>
<proteinExistence type="predicted"/>
<dbReference type="InterPro" id="IPR027417">
    <property type="entry name" value="P-loop_NTPase"/>
</dbReference>
<dbReference type="PANTHER" id="PTHR16305">
    <property type="entry name" value="TESTICULAR SOLUBLE ADENYLYL CYCLASE"/>
    <property type="match status" value="1"/>
</dbReference>
<dbReference type="GO" id="GO:0005524">
    <property type="term" value="F:ATP binding"/>
    <property type="evidence" value="ECO:0007669"/>
    <property type="project" value="UniProtKB-KW"/>
</dbReference>
<gene>
    <name evidence="4" type="ORF">DEJ50_28015</name>
</gene>
<dbReference type="CDD" id="cd06170">
    <property type="entry name" value="LuxR_C_like"/>
    <property type="match status" value="1"/>
</dbReference>
<dbReference type="SMART" id="SM00421">
    <property type="entry name" value="HTH_LUXR"/>
    <property type="match status" value="1"/>
</dbReference>
<dbReference type="PANTHER" id="PTHR16305:SF35">
    <property type="entry name" value="TRANSCRIPTIONAL ACTIVATOR DOMAIN"/>
    <property type="match status" value="1"/>
</dbReference>
<organism evidence="4 5">
    <name type="scientific">Streptomyces venezuelae</name>
    <dbReference type="NCBI Taxonomy" id="54571"/>
    <lineage>
        <taxon>Bacteria</taxon>
        <taxon>Bacillati</taxon>
        <taxon>Actinomycetota</taxon>
        <taxon>Actinomycetes</taxon>
        <taxon>Kitasatosporales</taxon>
        <taxon>Streptomycetaceae</taxon>
        <taxon>Streptomyces</taxon>
    </lineage>
</organism>
<dbReference type="PROSITE" id="PS00622">
    <property type="entry name" value="HTH_LUXR_1"/>
    <property type="match status" value="1"/>
</dbReference>
<dbReference type="GO" id="GO:0003677">
    <property type="term" value="F:DNA binding"/>
    <property type="evidence" value="ECO:0007669"/>
    <property type="project" value="InterPro"/>
</dbReference>
<keyword evidence="1" id="KW-0547">Nucleotide-binding</keyword>
<sequence>MALNPWGRRPVFSEQAGSAPWAGCGRGADVRIGQGELPAVVREAVRAVAEEGAGGALLVEGEPGAGRSTLLRALADRAGRAGCRVRTGAAGPDAVRLPLRAALDCLCPDGAGAGARELRAVVGGLLLAADRPEAGLAAALDTLVAAVGEGCATGPLVLVLDDLQDADPASLLLWQRLGRLASGLPLLLATGLRSGLWRPEVERLCTALDRSGARRVPLHPLDAEETAAAIGALLGAAPGPRLRELARRAGGNPSHLRQLIGHWAGLGLLSAEAGDGPGDRAGAGDGAGVVEPVVPDGELPGPPAGLARQGLDFLSPAAYGLLRHAALLGGEFTVRELSCLVDRPARDLLGLLEEPLAAGLLREAGGRLEFRHPVVRQALYADLPGPLRSALHQDGARALDGAGAPPARTAEQLVAAGPLDAWGLGWLAGTAGRLIPGAPGLAAELIERALAQDTEAGGAAPGAQRAALEEHLAEAALVLRRPESVGLLAALCERAEDPDRRAALEFRLVSALLAQGDAAQALRVAERALEREFPGPVPRSRLEAGRVLALTELGRAGEAYPQAVRVVAGAAALGDALCGAEAHHALSFVLFRLGREVESLHHIAQGIGWARRSPEADDRRLLLLACQADGHTRLDQPLIVAKALSEARELAQRSRSTGRLMGTEARFAEFHYRYGRWEQALAAAGRAEAWRTSDAWLPVAVRGLRALILAHRDRPAAARRELGRLSRQAVELPSARGHSCWVLLARSRLAERDGRPAEALAALLPALSAAVAVAAPADRHEVLPEIVRLALETGDTATARRAVAACEELAAGFPASPGPATAVLRCRGLFGQDPVLLGRAVERAERAARPLPLARSLEELAVALAWHGELVAARAALARAVGRYEALGAAGDIALADARLRRLGVRRSSRSARRNAANGWEALTPAELRVALLVAEGRSNPEIAAELLLSRRTVQTHVSHILGKLQVRSRTQVAAQAASRAAAGGP</sequence>
<dbReference type="GO" id="GO:0005737">
    <property type="term" value="C:cytoplasm"/>
    <property type="evidence" value="ECO:0007669"/>
    <property type="project" value="TreeGrafter"/>
</dbReference>
<evidence type="ECO:0000259" key="3">
    <source>
        <dbReference type="PROSITE" id="PS50043"/>
    </source>
</evidence>
<dbReference type="InterPro" id="IPR016032">
    <property type="entry name" value="Sig_transdc_resp-reg_C-effctor"/>
</dbReference>
<feature type="domain" description="HTH luxR-type" evidence="3">
    <location>
        <begin position="916"/>
        <end position="981"/>
    </location>
</feature>
<dbReference type="InterPro" id="IPR036388">
    <property type="entry name" value="WH-like_DNA-bd_sf"/>
</dbReference>
<evidence type="ECO:0000313" key="5">
    <source>
        <dbReference type="Proteomes" id="UP000325211"/>
    </source>
</evidence>
<dbReference type="SUPFAM" id="SSF46894">
    <property type="entry name" value="C-terminal effector domain of the bipartite response regulators"/>
    <property type="match status" value="1"/>
</dbReference>
<evidence type="ECO:0000256" key="2">
    <source>
        <dbReference type="ARBA" id="ARBA00022840"/>
    </source>
</evidence>
<evidence type="ECO:0000313" key="4">
    <source>
        <dbReference type="EMBL" id="QES51113.1"/>
    </source>
</evidence>
<dbReference type="InterPro" id="IPR000792">
    <property type="entry name" value="Tscrpt_reg_LuxR_C"/>
</dbReference>
<evidence type="ECO:0000256" key="1">
    <source>
        <dbReference type="ARBA" id="ARBA00022741"/>
    </source>
</evidence>
<accession>A0A5P2D8N9</accession>
<protein>
    <recommendedName>
        <fullName evidence="3">HTH luxR-type domain-containing protein</fullName>
    </recommendedName>
</protein>
<keyword evidence="2" id="KW-0067">ATP-binding</keyword>
<dbReference type="Pfam" id="PF13191">
    <property type="entry name" value="AAA_16"/>
    <property type="match status" value="1"/>
</dbReference>
<dbReference type="PRINTS" id="PR00038">
    <property type="entry name" value="HTHLUXR"/>
</dbReference>
<dbReference type="AlphaFoldDB" id="A0A5P2D8N9"/>
<dbReference type="Gene3D" id="1.10.10.10">
    <property type="entry name" value="Winged helix-like DNA-binding domain superfamily/Winged helix DNA-binding domain"/>
    <property type="match status" value="1"/>
</dbReference>
<reference evidence="4 5" key="1">
    <citation type="submission" date="2018-05" db="EMBL/GenBank/DDBJ databases">
        <title>Streptomyces venezuelae.</title>
        <authorList>
            <person name="Kim W."/>
            <person name="Lee N."/>
            <person name="Cho B.-K."/>
        </authorList>
    </citation>
    <scope>NUCLEOTIDE SEQUENCE [LARGE SCALE GENOMIC DNA]</scope>
    <source>
        <strain evidence="4 5">ATCC 21782</strain>
    </source>
</reference>
<dbReference type="InterPro" id="IPR041664">
    <property type="entry name" value="AAA_16"/>
</dbReference>
<dbReference type="Pfam" id="PF00196">
    <property type="entry name" value="GerE"/>
    <property type="match status" value="1"/>
</dbReference>
<dbReference type="PROSITE" id="PS50043">
    <property type="entry name" value="HTH_LUXR_2"/>
    <property type="match status" value="1"/>
</dbReference>
<name>A0A5P2D8N9_STRVZ</name>